<comment type="cofactor">
    <cofactor evidence="1">
        <name>FAD</name>
        <dbReference type="ChEBI" id="CHEBI:57692"/>
    </cofactor>
</comment>
<keyword evidence="4" id="KW-0274">FAD</keyword>
<evidence type="ECO:0000259" key="5">
    <source>
        <dbReference type="PROSITE" id="PS00624"/>
    </source>
</evidence>
<keyword evidence="6" id="KW-1185">Reference proteome</keyword>
<organism evidence="6 7">
    <name type="scientific">Bicyclus anynana</name>
    <name type="common">Squinting bush brown butterfly</name>
    <dbReference type="NCBI Taxonomy" id="110368"/>
    <lineage>
        <taxon>Eukaryota</taxon>
        <taxon>Metazoa</taxon>
        <taxon>Ecdysozoa</taxon>
        <taxon>Arthropoda</taxon>
        <taxon>Hexapoda</taxon>
        <taxon>Insecta</taxon>
        <taxon>Pterygota</taxon>
        <taxon>Neoptera</taxon>
        <taxon>Endopterygota</taxon>
        <taxon>Lepidoptera</taxon>
        <taxon>Glossata</taxon>
        <taxon>Ditrysia</taxon>
        <taxon>Papilionoidea</taxon>
        <taxon>Nymphalidae</taxon>
        <taxon>Satyrinae</taxon>
        <taxon>Satyrini</taxon>
        <taxon>Mycalesina</taxon>
        <taxon>Bicyclus</taxon>
    </lineage>
</organism>
<sequence length="920" mass="102068">MVWNHSACSTTTGAAPQLFSTALNFFAATQCFVGDTNYNKNKGSSNRDTFDFIIVGGGTAGCVVANRLSEIRGWNVLVLEAGLEPPIESDIPDMEFAMHRTKYDWQYVTINDGFRHQGLKDGVVQWTRGKMLGGYAELAERLLDSWEHLGMKRVPDINAAEFEGYGLCAISRANAANGIRQSLDSFDFIIIGGGSAGSVVANRLSEISHWNVLLLEAGPEPPMESDIPYMDGELYQSQYDWLYVTKVFHPISTAKMGPDARDSVVNNFLKVHGVEKLRVIDASIMPLQTSGNTNAPTIMIGEMGSDMIKTENHNDCTTTTGAAPQLFTTALNFLAATQCYVPDSNYPNEVESSLDSFDFIVIGGGSAGSVVANRLSEISHWNVLLLEAGPEPPLESDIPHMDGALYESKYDWQYVTKCDGIRHQGLKGGAVKWPRGKMLGGCSSINAMFYVRGNDHDFQAWVDEGNPSWSPENVNSYFRKAENFQDMELSQDFDIYNTYGHDGPLVINTFNTSYTELAENILDSWNDIGVTKVPDINAAKYQGYGFCSISRATAANGQRQSTYRAYLKTATNRHNLKVLTNAFVTRILIDDDAQAYGVEVDVNGKRKSFIATIEVILSAGSINTPQLLMLSGIGPADHLLSKNISCKVNLPYVGHNLQDHPYVPILIYGDEPGPEDIQKQMFDVLNYLHNKTGYLAHSSVINLSAFFSGHEDLSYPEFQSHLLIFSANSSTAKPYLSIFKDYVLNSLIRYHSDKALYIFAFHLLHPLSRGIIYLNTSDPYDHPIIDANYYGDYRDLKRSVDGIKMLSSLVNTPFFKSINAFIPRVNLSQCNDSEFLSDLYWECYATHMTHTVFHPISTAKMGPDPKDSVVNNFLKVHGVEKLRVIDASIMPLQTSGNTNAPAIMIGEMGSDMIKTEYFSK</sequence>
<dbReference type="InterPro" id="IPR012132">
    <property type="entry name" value="GMC_OxRdtase"/>
</dbReference>
<dbReference type="Gene3D" id="3.50.50.60">
    <property type="entry name" value="FAD/NAD(P)-binding domain"/>
    <property type="match status" value="4"/>
</dbReference>
<dbReference type="SUPFAM" id="SSF54373">
    <property type="entry name" value="FAD-linked reductases, C-terminal domain"/>
    <property type="match status" value="1"/>
</dbReference>
<evidence type="ECO:0000313" key="6">
    <source>
        <dbReference type="Proteomes" id="UP001652582"/>
    </source>
</evidence>
<dbReference type="PANTHER" id="PTHR11552:SF147">
    <property type="entry name" value="CHOLINE DEHYDROGENASE, MITOCHONDRIAL"/>
    <property type="match status" value="1"/>
</dbReference>
<accession>A0ABM3LMT3</accession>
<dbReference type="InterPro" id="IPR000172">
    <property type="entry name" value="GMC_OxRdtase_N"/>
</dbReference>
<keyword evidence="3" id="KW-0285">Flavoprotein</keyword>
<evidence type="ECO:0000256" key="4">
    <source>
        <dbReference type="ARBA" id="ARBA00022827"/>
    </source>
</evidence>
<dbReference type="InterPro" id="IPR007867">
    <property type="entry name" value="GMC_OxRtase_C"/>
</dbReference>
<dbReference type="PANTHER" id="PTHR11552">
    <property type="entry name" value="GLUCOSE-METHANOL-CHOLINE GMC OXIDOREDUCTASE"/>
    <property type="match status" value="1"/>
</dbReference>
<dbReference type="Gene3D" id="3.30.560.10">
    <property type="entry name" value="Glucose Oxidase, domain 3"/>
    <property type="match status" value="1"/>
</dbReference>
<evidence type="ECO:0000256" key="2">
    <source>
        <dbReference type="ARBA" id="ARBA00010790"/>
    </source>
</evidence>
<dbReference type="InterPro" id="IPR036188">
    <property type="entry name" value="FAD/NAD-bd_sf"/>
</dbReference>
<dbReference type="GeneID" id="112052823"/>
<name>A0ABM3LMT3_BICAN</name>
<dbReference type="Proteomes" id="UP001652582">
    <property type="component" value="Chromosome 11"/>
</dbReference>
<comment type="similarity">
    <text evidence="2">Belongs to the GMC oxidoreductase family.</text>
</comment>
<evidence type="ECO:0000256" key="3">
    <source>
        <dbReference type="ARBA" id="ARBA00022630"/>
    </source>
</evidence>
<dbReference type="Pfam" id="PF05199">
    <property type="entry name" value="GMC_oxred_C"/>
    <property type="match status" value="2"/>
</dbReference>
<evidence type="ECO:0000256" key="1">
    <source>
        <dbReference type="ARBA" id="ARBA00001974"/>
    </source>
</evidence>
<dbReference type="PROSITE" id="PS00624">
    <property type="entry name" value="GMC_OXRED_2"/>
    <property type="match status" value="1"/>
</dbReference>
<reference evidence="7" key="1">
    <citation type="submission" date="2025-08" db="UniProtKB">
        <authorList>
            <consortium name="RefSeq"/>
        </authorList>
    </citation>
    <scope>IDENTIFICATION</scope>
</reference>
<gene>
    <name evidence="7" type="primary">LOC112052823</name>
</gene>
<dbReference type="RefSeq" id="XP_052740384.1">
    <property type="nucleotide sequence ID" value="XM_052884424.1"/>
</dbReference>
<proteinExistence type="inferred from homology"/>
<protein>
    <submittedName>
        <fullName evidence="7">Glucose dehydrogenase [FAD, quinone]-like</fullName>
    </submittedName>
</protein>
<feature type="domain" description="Glucose-methanol-choline oxidoreductase N-terminal" evidence="5">
    <location>
        <begin position="620"/>
        <end position="634"/>
    </location>
</feature>
<evidence type="ECO:0000313" key="7">
    <source>
        <dbReference type="RefSeq" id="XP_052740384.1"/>
    </source>
</evidence>
<dbReference type="SUPFAM" id="SSF51905">
    <property type="entry name" value="FAD/NAD(P)-binding domain"/>
    <property type="match status" value="4"/>
</dbReference>
<dbReference type="Pfam" id="PF00732">
    <property type="entry name" value="GMC_oxred_N"/>
    <property type="match status" value="1"/>
</dbReference>